<reference evidence="2" key="1">
    <citation type="journal article" date="2019" name="Int. J. Syst. Evol. Microbiol.">
        <title>The Global Catalogue of Microorganisms (GCM) 10K type strain sequencing project: providing services to taxonomists for standard genome sequencing and annotation.</title>
        <authorList>
            <consortium name="The Broad Institute Genomics Platform"/>
            <consortium name="The Broad Institute Genome Sequencing Center for Infectious Disease"/>
            <person name="Wu L."/>
            <person name="Ma J."/>
        </authorList>
    </citation>
    <scope>NUCLEOTIDE SEQUENCE [LARGE SCALE GENOMIC DNA]</scope>
    <source>
        <strain evidence="2">CGMCC 1.12770</strain>
    </source>
</reference>
<dbReference type="RefSeq" id="WP_188591729.1">
    <property type="nucleotide sequence ID" value="NZ_BMFU01000002.1"/>
</dbReference>
<evidence type="ECO:0000313" key="2">
    <source>
        <dbReference type="Proteomes" id="UP000652153"/>
    </source>
</evidence>
<dbReference type="Proteomes" id="UP000652153">
    <property type="component" value="Unassembled WGS sequence"/>
</dbReference>
<name>A0ABQ1Z3C3_9BACL</name>
<dbReference type="InterPro" id="IPR014962">
    <property type="entry name" value="YolD"/>
</dbReference>
<comment type="caution">
    <text evidence="1">The sequence shown here is derived from an EMBL/GenBank/DDBJ whole genome shotgun (WGS) entry which is preliminary data.</text>
</comment>
<dbReference type="EMBL" id="BMFU01000002">
    <property type="protein sequence ID" value="GGH48590.1"/>
    <property type="molecule type" value="Genomic_DNA"/>
</dbReference>
<protein>
    <recommendedName>
        <fullName evidence="3">YolD-like family protein</fullName>
    </recommendedName>
</protein>
<accession>A0ABQ1Z3C3</accession>
<evidence type="ECO:0000313" key="1">
    <source>
        <dbReference type="EMBL" id="GGH48590.1"/>
    </source>
</evidence>
<sequence>MKVQERLGKPLLDEQEVQLIEEVIFQSYQQCCSVTLTVFNPFDDEKITGVITSIDRPNRTVKLVRRAEDYSWIKIEEIIAATL</sequence>
<dbReference type="Pfam" id="PF08863">
    <property type="entry name" value="YolD"/>
    <property type="match status" value="1"/>
</dbReference>
<proteinExistence type="predicted"/>
<keyword evidence="2" id="KW-1185">Reference proteome</keyword>
<evidence type="ECO:0008006" key="3">
    <source>
        <dbReference type="Google" id="ProtNLM"/>
    </source>
</evidence>
<organism evidence="1 2">
    <name type="scientific">Paenibacillus silvae</name>
    <dbReference type="NCBI Taxonomy" id="1325358"/>
    <lineage>
        <taxon>Bacteria</taxon>
        <taxon>Bacillati</taxon>
        <taxon>Bacillota</taxon>
        <taxon>Bacilli</taxon>
        <taxon>Bacillales</taxon>
        <taxon>Paenibacillaceae</taxon>
        <taxon>Paenibacillus</taxon>
    </lineage>
</organism>
<gene>
    <name evidence="1" type="ORF">GCM10008014_12630</name>
</gene>